<reference evidence="4" key="2">
    <citation type="submission" date="2019-10" db="EMBL/GenBank/DDBJ databases">
        <authorList>
            <consortium name="NCBI Genome Project"/>
        </authorList>
    </citation>
    <scope>NUCLEOTIDE SEQUENCE</scope>
    <source>
        <strain evidence="4">NI907</strain>
    </source>
</reference>
<evidence type="ECO:0000256" key="1">
    <source>
        <dbReference type="SAM" id="MobiDB-lite"/>
    </source>
</evidence>
<reference evidence="3 4" key="1">
    <citation type="journal article" date="2019" name="Mol. Biol. Evol.">
        <title>Blast fungal genomes show frequent chromosomal changes, gene gains and losses, and effector gene turnover.</title>
        <authorList>
            <person name="Gomez Luciano L.B."/>
            <person name="Jason Tsai I."/>
            <person name="Chuma I."/>
            <person name="Tosa Y."/>
            <person name="Chen Y.H."/>
            <person name="Li J.Y."/>
            <person name="Li M.Y."/>
            <person name="Jade Lu M.Y."/>
            <person name="Nakayashiki H."/>
            <person name="Li W.H."/>
        </authorList>
    </citation>
    <scope>NUCLEOTIDE SEQUENCE [LARGE SCALE GENOMIC DNA]</scope>
    <source>
        <strain evidence="3 4">NI907</strain>
    </source>
</reference>
<feature type="compositionally biased region" description="Low complexity" evidence="1">
    <location>
        <begin position="451"/>
        <end position="467"/>
    </location>
</feature>
<dbReference type="PANTHER" id="PTHR24023">
    <property type="entry name" value="COLLAGEN ALPHA"/>
    <property type="match status" value="1"/>
</dbReference>
<feature type="compositionally biased region" description="Low complexity" evidence="1">
    <location>
        <begin position="632"/>
        <end position="642"/>
    </location>
</feature>
<keyword evidence="2" id="KW-0732">Signal</keyword>
<feature type="chain" id="PRO_5028006629" description="Ig-like domain-containing protein" evidence="2">
    <location>
        <begin position="18"/>
        <end position="851"/>
    </location>
</feature>
<proteinExistence type="predicted"/>
<evidence type="ECO:0000313" key="3">
    <source>
        <dbReference type="Proteomes" id="UP000515153"/>
    </source>
</evidence>
<keyword evidence="3" id="KW-1185">Reference proteome</keyword>
<dbReference type="GO" id="GO:0031012">
    <property type="term" value="C:extracellular matrix"/>
    <property type="evidence" value="ECO:0007669"/>
    <property type="project" value="TreeGrafter"/>
</dbReference>
<feature type="signal peptide" evidence="2">
    <location>
        <begin position="1"/>
        <end position="17"/>
    </location>
</feature>
<dbReference type="AlphaFoldDB" id="A0A6P8B490"/>
<dbReference type="PANTHER" id="PTHR24023:SF1082">
    <property type="entry name" value="COLLAGEN TRIPLE HELIX REPEAT"/>
    <property type="match status" value="1"/>
</dbReference>
<feature type="compositionally biased region" description="Basic and acidic residues" evidence="1">
    <location>
        <begin position="618"/>
        <end position="630"/>
    </location>
</feature>
<sequence>MLPTTILAIGLPALAYAHPTVLDTEPAVAIERRFKPSPTTSYELKPEDLVKLNVCKDSQGQLKCEERKTGLLTTQTFSLIGKRQSLQPKEERLRCTYTDKDSKKEEKKWVEGDDGKCTNDKEVITKDTCTKDKGKLICQEKAAETFSIFNRISIAIPVPFWNNQAASKPTHGLVCMVDKGQEAAKNATTFRSIVKEQATCIPEKKPLPEITKAECEAAKGKRTCIMEQQTVPAGAKLKQPATTHRWKCSVPGKDGAKAEEKMIKGDEGKCEMKDMLVNGVKQDISLKECKDRNGTAPCLPENQVFRWTLKYERTKCNIPSTKVNGTDGEVRNIKFSDRKCTYEDAKKDIDTMETEAKKKAANAPGVIPKNQTTDAAAEMTKKECQDVKGAMACTKKGEALTWRCKIAYFGGKPIEEKWIKGDEGKCTEADTKKDATKKEEPKKEEPKKPENNATNSTATSTTSASAPTPTPTPTGSAAITRRGIKPSLAGSPKGPSGPDVGEDMAKPVSMSMPSKDLDMLDPVADLPGPSKSRKLEDASLPGIDVMPAAMNAMTGDDGMPGDDVPFNMPTSTGRKPNKMMEKPGAADLEDDKTVKIAIPKGDTGKQGPKGEPGRPGPKGKDGRPGPKGKDGMPGPMGLPGMPGKDGENAPILIISTEIEKPKDMKKKKGGRKPLWITRSECRAQEGFETCKKGKKICRISNGSELSEPRLGGSCDGADADEHHVELFEGMSRRAMAKMLAKLLKKELMGGGDGKKGSGKPHHGGKKLKNKMKKKLGGGRKFHDGKTKKSDWVYKQSAVNDCDKLDGTTGCLDGRVTCMFKGRNNKPHIRKYQDTCEWRLRNDSWRSKHHVE</sequence>
<dbReference type="GeneID" id="41961590"/>
<dbReference type="Pfam" id="PF01391">
    <property type="entry name" value="Collagen"/>
    <property type="match status" value="1"/>
</dbReference>
<dbReference type="KEGG" id="pgri:PgNI_06660"/>
<evidence type="ECO:0008006" key="5">
    <source>
        <dbReference type="Google" id="ProtNLM"/>
    </source>
</evidence>
<evidence type="ECO:0000256" key="2">
    <source>
        <dbReference type="SAM" id="SignalP"/>
    </source>
</evidence>
<dbReference type="RefSeq" id="XP_030982036.1">
    <property type="nucleotide sequence ID" value="XM_031126681.1"/>
</dbReference>
<feature type="compositionally biased region" description="Basic and acidic residues" evidence="1">
    <location>
        <begin position="430"/>
        <end position="450"/>
    </location>
</feature>
<dbReference type="InterPro" id="IPR008160">
    <property type="entry name" value="Collagen"/>
</dbReference>
<feature type="region of interest" description="Disordered" evidence="1">
    <location>
        <begin position="748"/>
        <end position="783"/>
    </location>
</feature>
<feature type="compositionally biased region" description="Basic residues" evidence="1">
    <location>
        <begin position="756"/>
        <end position="779"/>
    </location>
</feature>
<feature type="region of interest" description="Disordered" evidence="1">
    <location>
        <begin position="430"/>
        <end position="648"/>
    </location>
</feature>
<dbReference type="InterPro" id="IPR050149">
    <property type="entry name" value="Collagen_superfamily"/>
</dbReference>
<protein>
    <recommendedName>
        <fullName evidence="5">Ig-like domain-containing protein</fullName>
    </recommendedName>
</protein>
<dbReference type="Proteomes" id="UP000515153">
    <property type="component" value="Chromosome I"/>
</dbReference>
<organism evidence="3 4">
    <name type="scientific">Pyricularia grisea</name>
    <name type="common">Crabgrass-specific blast fungus</name>
    <name type="synonym">Magnaporthe grisea</name>
    <dbReference type="NCBI Taxonomy" id="148305"/>
    <lineage>
        <taxon>Eukaryota</taxon>
        <taxon>Fungi</taxon>
        <taxon>Dikarya</taxon>
        <taxon>Ascomycota</taxon>
        <taxon>Pezizomycotina</taxon>
        <taxon>Sordariomycetes</taxon>
        <taxon>Sordariomycetidae</taxon>
        <taxon>Magnaporthales</taxon>
        <taxon>Pyriculariaceae</taxon>
        <taxon>Pyricularia</taxon>
    </lineage>
</organism>
<accession>A0A6P8B490</accession>
<name>A0A6P8B490_PYRGI</name>
<gene>
    <name evidence="4" type="ORF">PgNI_06660</name>
</gene>
<evidence type="ECO:0000313" key="4">
    <source>
        <dbReference type="RefSeq" id="XP_030982036.1"/>
    </source>
</evidence>
<reference evidence="4" key="3">
    <citation type="submission" date="2025-08" db="UniProtKB">
        <authorList>
            <consortium name="RefSeq"/>
        </authorList>
    </citation>
    <scope>IDENTIFICATION</scope>
    <source>
        <strain evidence="4">NI907</strain>
    </source>
</reference>